<feature type="region of interest" description="Disordered" evidence="11">
    <location>
        <begin position="201"/>
        <end position="238"/>
    </location>
</feature>
<evidence type="ECO:0000313" key="14">
    <source>
        <dbReference type="Proteomes" id="UP000238479"/>
    </source>
</evidence>
<evidence type="ECO:0000256" key="3">
    <source>
        <dbReference type="ARBA" id="ARBA00022771"/>
    </source>
</evidence>
<protein>
    <submittedName>
        <fullName evidence="13">Putative transcription factor C2C2-GATA family</fullName>
    </submittedName>
</protein>
<dbReference type="OrthoDB" id="2162994at2759"/>
<dbReference type="InterPro" id="IPR000679">
    <property type="entry name" value="Znf_GATA"/>
</dbReference>
<evidence type="ECO:0000313" key="13">
    <source>
        <dbReference type="EMBL" id="PRQ33534.1"/>
    </source>
</evidence>
<dbReference type="InterPro" id="IPR013088">
    <property type="entry name" value="Znf_NHR/GATA"/>
</dbReference>
<feature type="domain" description="GATA-type" evidence="12">
    <location>
        <begin position="233"/>
        <end position="269"/>
    </location>
</feature>
<dbReference type="PROSITE" id="PS50114">
    <property type="entry name" value="GATA_ZN_FINGER_2"/>
    <property type="match status" value="1"/>
</dbReference>
<keyword evidence="14" id="KW-1185">Reference proteome</keyword>
<keyword evidence="8" id="KW-0804">Transcription</keyword>
<dbReference type="GO" id="GO:0008270">
    <property type="term" value="F:zinc ion binding"/>
    <property type="evidence" value="ECO:0007669"/>
    <property type="project" value="UniProtKB-KW"/>
</dbReference>
<reference evidence="13 14" key="1">
    <citation type="journal article" date="2018" name="Nat. Genet.">
        <title>The Rosa genome provides new insights in the design of modern roses.</title>
        <authorList>
            <person name="Bendahmane M."/>
        </authorList>
    </citation>
    <scope>NUCLEOTIDE SEQUENCE [LARGE SCALE GENOMIC DNA]</scope>
    <source>
        <strain evidence="14">cv. Old Blush</strain>
    </source>
</reference>
<keyword evidence="7" id="KW-0010">Activator</keyword>
<keyword evidence="6" id="KW-0238">DNA-binding</keyword>
<organism evidence="13 14">
    <name type="scientific">Rosa chinensis</name>
    <name type="common">China rose</name>
    <dbReference type="NCBI Taxonomy" id="74649"/>
    <lineage>
        <taxon>Eukaryota</taxon>
        <taxon>Viridiplantae</taxon>
        <taxon>Streptophyta</taxon>
        <taxon>Embryophyta</taxon>
        <taxon>Tracheophyta</taxon>
        <taxon>Spermatophyta</taxon>
        <taxon>Magnoliopsida</taxon>
        <taxon>eudicotyledons</taxon>
        <taxon>Gunneridae</taxon>
        <taxon>Pentapetalae</taxon>
        <taxon>rosids</taxon>
        <taxon>fabids</taxon>
        <taxon>Rosales</taxon>
        <taxon>Rosaceae</taxon>
        <taxon>Rosoideae</taxon>
        <taxon>Rosoideae incertae sedis</taxon>
        <taxon>Rosa</taxon>
    </lineage>
</organism>
<name>A0A2P6QH81_ROSCH</name>
<dbReference type="GO" id="GO:0005634">
    <property type="term" value="C:nucleus"/>
    <property type="evidence" value="ECO:0007669"/>
    <property type="project" value="TreeGrafter"/>
</dbReference>
<evidence type="ECO:0000256" key="11">
    <source>
        <dbReference type="SAM" id="MobiDB-lite"/>
    </source>
</evidence>
<evidence type="ECO:0000256" key="9">
    <source>
        <dbReference type="ARBA" id="ARBA00023242"/>
    </source>
</evidence>
<dbReference type="PROSITE" id="PS00344">
    <property type="entry name" value="GATA_ZN_FINGER_1"/>
    <property type="match status" value="1"/>
</dbReference>
<evidence type="ECO:0000256" key="10">
    <source>
        <dbReference type="PROSITE-ProRule" id="PRU00094"/>
    </source>
</evidence>
<evidence type="ECO:0000256" key="7">
    <source>
        <dbReference type="ARBA" id="ARBA00023159"/>
    </source>
</evidence>
<dbReference type="GO" id="GO:0030154">
    <property type="term" value="P:cell differentiation"/>
    <property type="evidence" value="ECO:0007669"/>
    <property type="project" value="TreeGrafter"/>
</dbReference>
<keyword evidence="5" id="KW-0805">Transcription regulation</keyword>
<dbReference type="GO" id="GO:0043565">
    <property type="term" value="F:sequence-specific DNA binding"/>
    <property type="evidence" value="ECO:0007669"/>
    <property type="project" value="InterPro"/>
</dbReference>
<sequence length="308" mass="34744">MTAVSADVTKLPKRESTMDALPLDDNINQLLEHFYDDDTIKALDFPMEDIDAADEDWKTQLQGLEPYYESNFQYLSTSYEGTSGVTAITSGGRSSLQSNDCFDRKHMHLIPIHSPVSVLKSQSESQSSGSAQHLRTLEPNFINIRASEPSFVNPVKKKRTQCRRARPANFSNRFTFPCASSNSSVSDNFYRFETFLTEEMMNPDKRKQKKKNPSLQETGEISETKRSMEPGESRETKRCTHCAVTKTPQWREGPLGPKTLCNACGVRYRSGRLFPEYRPAASPTFVPAVHSNSHKKVIELRNKGCQGS</sequence>
<comment type="caution">
    <text evidence="13">The sequence shown here is derived from an EMBL/GenBank/DDBJ whole genome shotgun (WGS) entry which is preliminary data.</text>
</comment>
<dbReference type="PANTHER" id="PTHR45658">
    <property type="entry name" value="GATA TRANSCRIPTION FACTOR"/>
    <property type="match status" value="1"/>
</dbReference>
<evidence type="ECO:0000259" key="12">
    <source>
        <dbReference type="PROSITE" id="PS50114"/>
    </source>
</evidence>
<gene>
    <name evidence="13" type="ORF">RchiOBHm_Chr5g0058731</name>
</gene>
<dbReference type="FunFam" id="3.30.50.10:FF:000018">
    <property type="entry name" value="GATA transcription factor"/>
    <property type="match status" value="1"/>
</dbReference>
<dbReference type="OMA" id="DDAGEDW"/>
<dbReference type="GO" id="GO:0006355">
    <property type="term" value="P:regulation of DNA-templated transcription"/>
    <property type="evidence" value="ECO:0007669"/>
    <property type="project" value="InterPro"/>
</dbReference>
<dbReference type="PANTHER" id="PTHR45658:SF134">
    <property type="entry name" value="GATA TYPE ZINC FINGER TRANSCRIPTION FACTOR FAMILY PROTEIN"/>
    <property type="match status" value="1"/>
</dbReference>
<dbReference type="InterPro" id="IPR051140">
    <property type="entry name" value="GATA_TF"/>
</dbReference>
<evidence type="ECO:0000256" key="1">
    <source>
        <dbReference type="ARBA" id="ARBA00005694"/>
    </source>
</evidence>
<keyword evidence="2" id="KW-0479">Metal-binding</keyword>
<dbReference type="SMART" id="SM00401">
    <property type="entry name" value="ZnF_GATA"/>
    <property type="match status" value="1"/>
</dbReference>
<evidence type="ECO:0000256" key="8">
    <source>
        <dbReference type="ARBA" id="ARBA00023163"/>
    </source>
</evidence>
<dbReference type="AlphaFoldDB" id="A0A2P6QH81"/>
<dbReference type="Gene3D" id="3.30.50.10">
    <property type="entry name" value="Erythroid Transcription Factor GATA-1, subunit A"/>
    <property type="match status" value="1"/>
</dbReference>
<dbReference type="SUPFAM" id="SSF57716">
    <property type="entry name" value="Glucocorticoid receptor-like (DNA-binding domain)"/>
    <property type="match status" value="1"/>
</dbReference>
<dbReference type="Proteomes" id="UP000238479">
    <property type="component" value="Chromosome 5"/>
</dbReference>
<feature type="compositionally biased region" description="Basic and acidic residues" evidence="11">
    <location>
        <begin position="222"/>
        <end position="238"/>
    </location>
</feature>
<dbReference type="STRING" id="74649.A0A2P6QH81"/>
<comment type="similarity">
    <text evidence="1">Belongs to the type IV zinc-finger family. Class A subfamily.</text>
</comment>
<dbReference type="EMBL" id="PDCK01000043">
    <property type="protein sequence ID" value="PRQ33534.1"/>
    <property type="molecule type" value="Genomic_DNA"/>
</dbReference>
<evidence type="ECO:0000256" key="5">
    <source>
        <dbReference type="ARBA" id="ARBA00023015"/>
    </source>
</evidence>
<dbReference type="CDD" id="cd00202">
    <property type="entry name" value="ZnF_GATA"/>
    <property type="match status" value="1"/>
</dbReference>
<evidence type="ECO:0000256" key="2">
    <source>
        <dbReference type="ARBA" id="ARBA00022723"/>
    </source>
</evidence>
<accession>A0A2P6QH81</accession>
<proteinExistence type="inferred from homology"/>
<evidence type="ECO:0000256" key="4">
    <source>
        <dbReference type="ARBA" id="ARBA00022833"/>
    </source>
</evidence>
<dbReference type="Pfam" id="PF00320">
    <property type="entry name" value="GATA"/>
    <property type="match status" value="1"/>
</dbReference>
<keyword evidence="4" id="KW-0862">Zinc</keyword>
<dbReference type="Gramene" id="PRQ33534">
    <property type="protein sequence ID" value="PRQ33534"/>
    <property type="gene ID" value="RchiOBHm_Chr5g0058731"/>
</dbReference>
<keyword evidence="9" id="KW-0539">Nucleus</keyword>
<keyword evidence="3 10" id="KW-0863">Zinc-finger</keyword>
<evidence type="ECO:0000256" key="6">
    <source>
        <dbReference type="ARBA" id="ARBA00023125"/>
    </source>
</evidence>